<keyword evidence="6" id="KW-0963">Cytoplasm</keyword>
<dbReference type="EMBL" id="CCKQ01011453">
    <property type="protein sequence ID" value="CDW83022.1"/>
    <property type="molecule type" value="Genomic_DNA"/>
</dbReference>
<dbReference type="OrthoDB" id="362021at2759"/>
<dbReference type="GO" id="GO:0007076">
    <property type="term" value="P:mitotic chromosome condensation"/>
    <property type="evidence" value="ECO:0007669"/>
    <property type="project" value="InterPro"/>
</dbReference>
<sequence>MLGGLHRHGAQGDQEIEIILQGNEDDQEGLDQADKNDSGEDQNSTHKRKKRILKFNESQGEKTLDKPENLNVVQFDTELMIDPLFKLTTQKFDEMSLGALMTSRLNINSELLIQFDSQMPQNLFQQEEYLNQNHNKNNSPSYCGMLSNVISKNFNAQIVTSDKTGAMSRNLDSYIIMQDHFINKIIKGDTDDNQEYRQYQQQQDYTSNRNSIGPMDQVHQHSGNIQDYNVDGFQGFDQANDEMNEMPRSPEKDKSIIELADNDYNLDTNPNQDSVYFVSQKSIFPSGSNRDELLNCSQVSVDYMQRLPDSLDSSRDNGASDDEEKLNMFMSCDLENLFQSTKGSMISSSKNSSKSKLQQSQMSQKNSQVPAQQMKIGDGNSLKNQLALLTTRDITQLDIKKVQAFTEVNKENIDPQIHIDFQNKNQKNLKILKKDQIEQQKVSILNGLNLNNDFSVSKFGKQLTQQRKIRQGKKLRRFKHLTWDNIIEEKERHIVPLNLNIGFQRLTQLFGRSLYIKYFIKNMDKDKIKEYLSHGNRMDGMNQNMDQEMNGQEIGYDDLNNQQVELGFEDAQLADGFAANMYQGFDQKPKNIFHDVSDGGLITRFGMQGSNQERDEIKVDLFRIQKKIDVKKLKQQLWDYIDPVADQMNAIKKHVVTYEQNVKKSKRQKNNPNYEDDDEIDGLKLSQVMSNLYGSRQVDAENVSIHSAFICLLHIANEKGNIVKQLIYFIGLILEPEEEIDLEIFKAIRV</sequence>
<evidence type="ECO:0000256" key="1">
    <source>
        <dbReference type="ARBA" id="ARBA00004286"/>
    </source>
</evidence>
<evidence type="ECO:0000256" key="9">
    <source>
        <dbReference type="ARBA" id="ARBA00023067"/>
    </source>
</evidence>
<evidence type="ECO:0000256" key="7">
    <source>
        <dbReference type="ARBA" id="ARBA00022618"/>
    </source>
</evidence>
<dbReference type="GO" id="GO:0005737">
    <property type="term" value="C:cytoplasm"/>
    <property type="evidence" value="ECO:0007669"/>
    <property type="project" value="UniProtKB-SubCell"/>
</dbReference>
<dbReference type="Pfam" id="PF05786">
    <property type="entry name" value="Cnd2"/>
    <property type="match status" value="2"/>
</dbReference>
<dbReference type="OMA" id="QNENIAM"/>
<evidence type="ECO:0000256" key="11">
    <source>
        <dbReference type="SAM" id="MobiDB-lite"/>
    </source>
</evidence>
<comment type="subcellular location">
    <subcellularLocation>
        <location evidence="1">Chromosome</location>
    </subcellularLocation>
    <subcellularLocation>
        <location evidence="2">Cytoplasm</location>
    </subcellularLocation>
</comment>
<dbReference type="GO" id="GO:0051301">
    <property type="term" value="P:cell division"/>
    <property type="evidence" value="ECO:0007669"/>
    <property type="project" value="UniProtKB-KW"/>
</dbReference>
<dbReference type="PANTHER" id="PTHR13108:SF9">
    <property type="entry name" value="CONDENSIN COMPLEX SUBUNIT 2"/>
    <property type="match status" value="1"/>
</dbReference>
<evidence type="ECO:0000256" key="10">
    <source>
        <dbReference type="ARBA" id="ARBA00023306"/>
    </source>
</evidence>
<keyword evidence="10" id="KW-0131">Cell cycle</keyword>
<organism evidence="12 13">
    <name type="scientific">Stylonychia lemnae</name>
    <name type="common">Ciliate</name>
    <dbReference type="NCBI Taxonomy" id="5949"/>
    <lineage>
        <taxon>Eukaryota</taxon>
        <taxon>Sar</taxon>
        <taxon>Alveolata</taxon>
        <taxon>Ciliophora</taxon>
        <taxon>Intramacronucleata</taxon>
        <taxon>Spirotrichea</taxon>
        <taxon>Stichotrichia</taxon>
        <taxon>Sporadotrichida</taxon>
        <taxon>Oxytrichidae</taxon>
        <taxon>Stylonychinae</taxon>
        <taxon>Stylonychia</taxon>
    </lineage>
</organism>
<evidence type="ECO:0000256" key="5">
    <source>
        <dbReference type="ARBA" id="ARBA00022454"/>
    </source>
</evidence>
<comment type="similarity">
    <text evidence="3">Belongs to the CND2 (condensin subunit 2) family.</text>
</comment>
<feature type="compositionally biased region" description="Low complexity" evidence="11">
    <location>
        <begin position="343"/>
        <end position="368"/>
    </location>
</feature>
<keyword evidence="8" id="KW-0498">Mitosis</keyword>
<dbReference type="Proteomes" id="UP000039865">
    <property type="component" value="Unassembled WGS sequence"/>
</dbReference>
<dbReference type="GO" id="GO:0003682">
    <property type="term" value="F:chromatin binding"/>
    <property type="evidence" value="ECO:0007669"/>
    <property type="project" value="TreeGrafter"/>
</dbReference>
<evidence type="ECO:0000256" key="2">
    <source>
        <dbReference type="ARBA" id="ARBA00004496"/>
    </source>
</evidence>
<evidence type="ECO:0000256" key="6">
    <source>
        <dbReference type="ARBA" id="ARBA00022490"/>
    </source>
</evidence>
<keyword evidence="9" id="KW-0226">DNA condensation</keyword>
<keyword evidence="7" id="KW-0132">Cell division</keyword>
<protein>
    <recommendedName>
        <fullName evidence="4">Condensin complex subunit 2</fullName>
    </recommendedName>
</protein>
<dbReference type="AlphaFoldDB" id="A0A078ANY9"/>
<reference evidence="12 13" key="1">
    <citation type="submission" date="2014-06" db="EMBL/GenBank/DDBJ databases">
        <authorList>
            <person name="Swart Estienne"/>
        </authorList>
    </citation>
    <scope>NUCLEOTIDE SEQUENCE [LARGE SCALE GENOMIC DNA]</scope>
    <source>
        <strain evidence="12 13">130c</strain>
    </source>
</reference>
<dbReference type="PANTHER" id="PTHR13108">
    <property type="entry name" value="CONDENSIN COMPLEX SUBUNIT 2"/>
    <property type="match status" value="1"/>
</dbReference>
<evidence type="ECO:0000256" key="4">
    <source>
        <dbReference type="ARBA" id="ARBA00016065"/>
    </source>
</evidence>
<dbReference type="InParanoid" id="A0A078ANY9"/>
<evidence type="ECO:0000313" key="12">
    <source>
        <dbReference type="EMBL" id="CDW83022.1"/>
    </source>
</evidence>
<evidence type="ECO:0000313" key="13">
    <source>
        <dbReference type="Proteomes" id="UP000039865"/>
    </source>
</evidence>
<feature type="region of interest" description="Disordered" evidence="11">
    <location>
        <begin position="343"/>
        <end position="373"/>
    </location>
</feature>
<feature type="region of interest" description="Disordered" evidence="11">
    <location>
        <begin position="1"/>
        <end position="51"/>
    </location>
</feature>
<accession>A0A078ANY9</accession>
<proteinExistence type="inferred from homology"/>
<keyword evidence="5" id="KW-0158">Chromosome</keyword>
<evidence type="ECO:0000256" key="3">
    <source>
        <dbReference type="ARBA" id="ARBA00009471"/>
    </source>
</evidence>
<keyword evidence="13" id="KW-1185">Reference proteome</keyword>
<evidence type="ECO:0000256" key="8">
    <source>
        <dbReference type="ARBA" id="ARBA00022776"/>
    </source>
</evidence>
<dbReference type="GO" id="GO:0000796">
    <property type="term" value="C:condensin complex"/>
    <property type="evidence" value="ECO:0007669"/>
    <property type="project" value="InterPro"/>
</dbReference>
<dbReference type="InterPro" id="IPR022816">
    <property type="entry name" value="Condensin_barren_su2"/>
</dbReference>
<gene>
    <name evidence="12" type="primary">Contig17653.g18774</name>
    <name evidence="12" type="ORF">STYLEM_12061</name>
</gene>
<name>A0A078ANY9_STYLE</name>